<dbReference type="EMBL" id="BPLR01003106">
    <property type="protein sequence ID" value="GIX81207.1"/>
    <property type="molecule type" value="Genomic_DNA"/>
</dbReference>
<sequence>MESVLQFPLPAGEALVLQALDVIGSRASVVLIQWLLRPYIKVRARTGQVTKHERLDNPRQALTVVHTGEQDVTVSLTLTHNSYISQAHTPHTQHSLEIRQHHHSLVPQVRTQVAKDTHAAREKRFSHRW</sequence>
<dbReference type="Proteomes" id="UP001054945">
    <property type="component" value="Unassembled WGS sequence"/>
</dbReference>
<protein>
    <submittedName>
        <fullName evidence="1">Uncharacterized protein</fullName>
    </submittedName>
</protein>
<name>A0AAV4NCK6_CAEEX</name>
<accession>A0AAV4NCK6</accession>
<evidence type="ECO:0000313" key="2">
    <source>
        <dbReference type="Proteomes" id="UP001054945"/>
    </source>
</evidence>
<dbReference type="AlphaFoldDB" id="A0AAV4NCK6"/>
<comment type="caution">
    <text evidence="1">The sequence shown here is derived from an EMBL/GenBank/DDBJ whole genome shotgun (WGS) entry which is preliminary data.</text>
</comment>
<keyword evidence="2" id="KW-1185">Reference proteome</keyword>
<organism evidence="1 2">
    <name type="scientific">Caerostris extrusa</name>
    <name type="common">Bark spider</name>
    <name type="synonym">Caerostris bankana</name>
    <dbReference type="NCBI Taxonomy" id="172846"/>
    <lineage>
        <taxon>Eukaryota</taxon>
        <taxon>Metazoa</taxon>
        <taxon>Ecdysozoa</taxon>
        <taxon>Arthropoda</taxon>
        <taxon>Chelicerata</taxon>
        <taxon>Arachnida</taxon>
        <taxon>Araneae</taxon>
        <taxon>Araneomorphae</taxon>
        <taxon>Entelegynae</taxon>
        <taxon>Araneoidea</taxon>
        <taxon>Araneidae</taxon>
        <taxon>Caerostris</taxon>
    </lineage>
</organism>
<proteinExistence type="predicted"/>
<gene>
    <name evidence="1" type="ORF">CEXT_315101</name>
</gene>
<evidence type="ECO:0000313" key="1">
    <source>
        <dbReference type="EMBL" id="GIX81207.1"/>
    </source>
</evidence>
<reference evidence="1 2" key="1">
    <citation type="submission" date="2021-06" db="EMBL/GenBank/DDBJ databases">
        <title>Caerostris extrusa draft genome.</title>
        <authorList>
            <person name="Kono N."/>
            <person name="Arakawa K."/>
        </authorList>
    </citation>
    <scope>NUCLEOTIDE SEQUENCE [LARGE SCALE GENOMIC DNA]</scope>
</reference>